<keyword evidence="4" id="KW-1003">Cell membrane</keyword>
<keyword evidence="3" id="KW-0813">Transport</keyword>
<evidence type="ECO:0000256" key="7">
    <source>
        <dbReference type="ARBA" id="ARBA00023002"/>
    </source>
</evidence>
<feature type="transmembrane region" description="Helical" evidence="10">
    <location>
        <begin position="669"/>
        <end position="690"/>
    </location>
</feature>
<reference evidence="13" key="1">
    <citation type="journal article" date="2022" name="Int. J. Syst. Evol. Microbiol.">
        <title>Anaeromyxobacter oryzae sp. nov., Anaeromyxobacter diazotrophicus sp. nov. and Anaeromyxobacter paludicola sp. nov., isolated from paddy soils.</title>
        <authorList>
            <person name="Itoh H."/>
            <person name="Xu Z."/>
            <person name="Mise K."/>
            <person name="Masuda Y."/>
            <person name="Ushijima N."/>
            <person name="Hayakawa C."/>
            <person name="Shiratori Y."/>
            <person name="Senoo K."/>
        </authorList>
    </citation>
    <scope>NUCLEOTIDE SEQUENCE [LARGE SCALE GENOMIC DNA]</scope>
    <source>
        <strain evidence="13">Red232</strain>
    </source>
</reference>
<evidence type="ECO:0000256" key="10">
    <source>
        <dbReference type="SAM" id="Phobius"/>
    </source>
</evidence>
<evidence type="ECO:0000256" key="5">
    <source>
        <dbReference type="ARBA" id="ARBA00022692"/>
    </source>
</evidence>
<accession>A0ABM7WP82</accession>
<feature type="transmembrane region" description="Helical" evidence="10">
    <location>
        <begin position="583"/>
        <end position="605"/>
    </location>
</feature>
<evidence type="ECO:0000256" key="4">
    <source>
        <dbReference type="ARBA" id="ARBA00022475"/>
    </source>
</evidence>
<dbReference type="Gene3D" id="1.20.1250.20">
    <property type="entry name" value="MFS general substrate transporter like domains"/>
    <property type="match status" value="1"/>
</dbReference>
<dbReference type="Pfam" id="PF07690">
    <property type="entry name" value="MFS_1"/>
    <property type="match status" value="1"/>
</dbReference>
<evidence type="ECO:0000256" key="3">
    <source>
        <dbReference type="ARBA" id="ARBA00022448"/>
    </source>
</evidence>
<feature type="transmembrane region" description="Helical" evidence="10">
    <location>
        <begin position="120"/>
        <end position="142"/>
    </location>
</feature>
<comment type="similarity">
    <text evidence="2">Belongs to the major facilitator superfamily. Nitrate/nitrite porter (TC 2.A.1.8) family.</text>
</comment>
<feature type="transmembrane region" description="Helical" evidence="10">
    <location>
        <begin position="635"/>
        <end position="657"/>
    </location>
</feature>
<dbReference type="InterPro" id="IPR004737">
    <property type="entry name" value="NO3_transporter_NarK/NarU-like"/>
</dbReference>
<evidence type="ECO:0000313" key="13">
    <source>
        <dbReference type="Proteomes" id="UP001162891"/>
    </source>
</evidence>
<name>A0ABM7WP82_9BACT</name>
<feature type="transmembrane region" description="Helical" evidence="10">
    <location>
        <begin position="89"/>
        <end position="108"/>
    </location>
</feature>
<dbReference type="NCBIfam" id="TIGR00886">
    <property type="entry name" value="2A0108"/>
    <property type="match status" value="1"/>
</dbReference>
<evidence type="ECO:0000256" key="6">
    <source>
        <dbReference type="ARBA" id="ARBA00022989"/>
    </source>
</evidence>
<comment type="subcellular location">
    <subcellularLocation>
        <location evidence="1">Cell membrane</location>
        <topology evidence="1">Multi-pass membrane protein</topology>
    </subcellularLocation>
</comment>
<keyword evidence="9 10" id="KW-0472">Membrane</keyword>
<dbReference type="SUPFAM" id="SSF103473">
    <property type="entry name" value="MFS general substrate transporter"/>
    <property type="match status" value="1"/>
</dbReference>
<evidence type="ECO:0000256" key="9">
    <source>
        <dbReference type="ARBA" id="ARBA00023136"/>
    </source>
</evidence>
<feature type="transmembrane region" description="Helical" evidence="10">
    <location>
        <begin position="6"/>
        <end position="24"/>
    </location>
</feature>
<feature type="transmembrane region" description="Helical" evidence="10">
    <location>
        <begin position="183"/>
        <end position="206"/>
    </location>
</feature>
<feature type="transmembrane region" description="Helical" evidence="10">
    <location>
        <begin position="525"/>
        <end position="545"/>
    </location>
</feature>
<protein>
    <recommendedName>
        <fullName evidence="11">NarG-like domain-containing protein</fullName>
    </recommendedName>
</protein>
<feature type="transmembrane region" description="Helical" evidence="10">
    <location>
        <begin position="333"/>
        <end position="353"/>
    </location>
</feature>
<organism evidence="12 13">
    <name type="scientific">Anaeromyxobacter oryzae</name>
    <dbReference type="NCBI Taxonomy" id="2918170"/>
    <lineage>
        <taxon>Bacteria</taxon>
        <taxon>Pseudomonadati</taxon>
        <taxon>Myxococcota</taxon>
        <taxon>Myxococcia</taxon>
        <taxon>Myxococcales</taxon>
        <taxon>Cystobacterineae</taxon>
        <taxon>Anaeromyxobacteraceae</taxon>
        <taxon>Anaeromyxobacter</taxon>
    </lineage>
</organism>
<feature type="transmembrane region" description="Helical" evidence="10">
    <location>
        <begin position="402"/>
        <end position="427"/>
    </location>
</feature>
<keyword evidence="7" id="KW-0560">Oxidoreductase</keyword>
<sequence length="698" mass="74268">MTDTVLYAALPYAALVLALAGLGFRLTGFGPPVTARSSMVLESRVLFWGALPWHVAILAVLSAHALAFLAPGPWGRLLASPARLQALEVLGLALGLWAVASAVILLVRRLAVPRVRAATTAVDVLVLLLLLAQVALGVWVAFSLRWGSIWYLHTAVPWLRSLLALAPDPSFATMLPAPVKLHALLAFALLALVPFSRLVHVVTFPFRFPFRPRAAQVWTAESGVALPRPVAAALRERALEPQVLREWDPEVPAIWQRRGKAVARRNLWISIPALFLSFAVWMVWSMVVVRLPDAGFRLGTDRLFWLAALPGLSGATLRVFYSFAVPVLGGRLWTTLTTASLLVPAVGIGIAVQDPTTPYPVLLALALLAGLGGGNFASSMANISFFFPKALKGTALGLNAGLGNLGVSAMQVVVPLVVTAGVFGALGGAPQTYLRDGVEHRVWLQNAGFVWVPFVLLSTAAAWLGMDDVASAKASFREQAVIFRRRHTWLVSWLYLGTFGSFIGFSAALPLLVKSAFPGVDPARYAFLGPLLGALFRPVGGWLADRLGGARVTLATYVAMIALALAAVAFLPHGGVPGRFGPFLASFVLLFLATGVGNGSTYRMIPVIFATQHARAADGTAAGRDRAQRAATKEAAAVIGFASAFAAYGAFFVPKAFGTSLALTGGPVPAFFGFVVYYATCVGLTIWFYARRGAEMPC</sequence>
<dbReference type="InterPro" id="IPR011701">
    <property type="entry name" value="MFS"/>
</dbReference>
<evidence type="ECO:0000256" key="1">
    <source>
        <dbReference type="ARBA" id="ARBA00004651"/>
    </source>
</evidence>
<evidence type="ECO:0000313" key="12">
    <source>
        <dbReference type="EMBL" id="BDG01273.1"/>
    </source>
</evidence>
<evidence type="ECO:0000256" key="8">
    <source>
        <dbReference type="ARBA" id="ARBA00023063"/>
    </source>
</evidence>
<dbReference type="Pfam" id="PF02665">
    <property type="entry name" value="Nitrate_red_gam"/>
    <property type="match status" value="1"/>
</dbReference>
<proteinExistence type="inferred from homology"/>
<keyword evidence="8" id="KW-0534">Nitrate assimilation</keyword>
<feature type="transmembrane region" description="Helical" evidence="10">
    <location>
        <begin position="487"/>
        <end position="513"/>
    </location>
</feature>
<dbReference type="InterPro" id="IPR023234">
    <property type="entry name" value="NarG-like_domain"/>
</dbReference>
<dbReference type="Proteomes" id="UP001162891">
    <property type="component" value="Chromosome"/>
</dbReference>
<feature type="transmembrane region" description="Helical" evidence="10">
    <location>
        <begin position="359"/>
        <end position="381"/>
    </location>
</feature>
<dbReference type="InterPro" id="IPR044772">
    <property type="entry name" value="NO3_transporter"/>
</dbReference>
<dbReference type="Gene3D" id="1.20.950.20">
    <property type="entry name" value="Transmembrane di-heme cytochromes, Chain C"/>
    <property type="match status" value="1"/>
</dbReference>
<dbReference type="RefSeq" id="WP_318653844.1">
    <property type="nucleotide sequence ID" value="NZ_AP025591.1"/>
</dbReference>
<dbReference type="PANTHER" id="PTHR23515">
    <property type="entry name" value="HIGH-AFFINITY NITRATE TRANSPORTER 2.3"/>
    <property type="match status" value="1"/>
</dbReference>
<feature type="transmembrane region" description="Helical" evidence="10">
    <location>
        <begin position="303"/>
        <end position="321"/>
    </location>
</feature>
<dbReference type="EMBL" id="AP025591">
    <property type="protein sequence ID" value="BDG01273.1"/>
    <property type="molecule type" value="Genomic_DNA"/>
</dbReference>
<dbReference type="SUPFAM" id="SSF103501">
    <property type="entry name" value="Respiratory nitrate reductase 1 gamma chain"/>
    <property type="match status" value="1"/>
</dbReference>
<feature type="transmembrane region" description="Helical" evidence="10">
    <location>
        <begin position="447"/>
        <end position="466"/>
    </location>
</feature>
<feature type="transmembrane region" description="Helical" evidence="10">
    <location>
        <begin position="552"/>
        <end position="571"/>
    </location>
</feature>
<dbReference type="InterPro" id="IPR036259">
    <property type="entry name" value="MFS_trans_sf"/>
</dbReference>
<feature type="transmembrane region" description="Helical" evidence="10">
    <location>
        <begin position="267"/>
        <end position="291"/>
    </location>
</feature>
<gene>
    <name evidence="12" type="ORF">AMOR_02690</name>
</gene>
<keyword evidence="6 10" id="KW-1133">Transmembrane helix</keyword>
<keyword evidence="13" id="KW-1185">Reference proteome</keyword>
<feature type="transmembrane region" description="Helical" evidence="10">
    <location>
        <begin position="45"/>
        <end position="69"/>
    </location>
</feature>
<keyword evidence="5 10" id="KW-0812">Transmembrane</keyword>
<evidence type="ECO:0000259" key="11">
    <source>
        <dbReference type="Pfam" id="PF02665"/>
    </source>
</evidence>
<feature type="domain" description="NarG-like" evidence="11">
    <location>
        <begin position="3"/>
        <end position="213"/>
    </location>
</feature>
<evidence type="ECO:0000256" key="2">
    <source>
        <dbReference type="ARBA" id="ARBA00008432"/>
    </source>
</evidence>
<dbReference type="InterPro" id="IPR036197">
    <property type="entry name" value="NarG-like_sf"/>
</dbReference>